<dbReference type="FunFam" id="1.20.1640.10:FF:000004">
    <property type="entry name" value="Protein translocase subunit SecD"/>
    <property type="match status" value="1"/>
</dbReference>
<dbReference type="GO" id="GO:0006605">
    <property type="term" value="P:protein targeting"/>
    <property type="evidence" value="ECO:0007669"/>
    <property type="project" value="UniProtKB-UniRule"/>
</dbReference>
<evidence type="ECO:0000313" key="14">
    <source>
        <dbReference type="EMBL" id="KJU82126.1"/>
    </source>
</evidence>
<evidence type="ECO:0000256" key="1">
    <source>
        <dbReference type="ARBA" id="ARBA00004651"/>
    </source>
</evidence>
<dbReference type="PANTHER" id="PTHR30081:SF1">
    <property type="entry name" value="PROTEIN TRANSLOCASE SUBUNIT SECD"/>
    <property type="match status" value="1"/>
</dbReference>
<feature type="transmembrane region" description="Helical" evidence="10">
    <location>
        <begin position="502"/>
        <end position="526"/>
    </location>
</feature>
<evidence type="ECO:0000256" key="9">
    <source>
        <dbReference type="ARBA" id="ARBA00023136"/>
    </source>
</evidence>
<dbReference type="InterPro" id="IPR048634">
    <property type="entry name" value="SecD_SecF_C"/>
</dbReference>
<dbReference type="InterPro" id="IPR055344">
    <property type="entry name" value="SecD_SecF_C_bact"/>
</dbReference>
<comment type="caution">
    <text evidence="10">Lacks conserved residue(s) required for the propagation of feature annotation.</text>
</comment>
<keyword evidence="15" id="KW-1185">Reference proteome</keyword>
<dbReference type="Pfam" id="PF22599">
    <property type="entry name" value="SecDF_P1_head"/>
    <property type="match status" value="1"/>
</dbReference>
<evidence type="ECO:0000259" key="11">
    <source>
        <dbReference type="Pfam" id="PF02355"/>
    </source>
</evidence>
<dbReference type="PANTHER" id="PTHR30081">
    <property type="entry name" value="PROTEIN-EXPORT MEMBRANE PROTEIN SEC"/>
    <property type="match status" value="1"/>
</dbReference>
<keyword evidence="2 10" id="KW-0813">Transport</keyword>
<comment type="caution">
    <text evidence="14">The sequence shown here is derived from an EMBL/GenBank/DDBJ whole genome shotgun (WGS) entry which is preliminary data.</text>
</comment>
<keyword evidence="8 10" id="KW-0811">Translocation</keyword>
<dbReference type="PRINTS" id="PR00702">
    <property type="entry name" value="ACRIFLAVINRP"/>
</dbReference>
<proteinExistence type="inferred from homology"/>
<comment type="subunit">
    <text evidence="10">Forms a complex with SecF. Part of the essential Sec protein translocation apparatus which comprises SecA, SecYEG and auxiliary proteins SecDF. Other proteins may also be involved.</text>
</comment>
<dbReference type="FunFam" id="3.30.1360.200:FF:000002">
    <property type="entry name" value="Preprotein translocase subunit SecD"/>
    <property type="match status" value="1"/>
</dbReference>
<evidence type="ECO:0000256" key="4">
    <source>
        <dbReference type="ARBA" id="ARBA00022519"/>
    </source>
</evidence>
<evidence type="ECO:0000256" key="8">
    <source>
        <dbReference type="ARBA" id="ARBA00023010"/>
    </source>
</evidence>
<comment type="similarity">
    <text evidence="10">Belongs to the SecD/SecF family. SecD subfamily.</text>
</comment>
<dbReference type="Pfam" id="PF02355">
    <property type="entry name" value="SecD_SecF_C"/>
    <property type="match status" value="1"/>
</dbReference>
<sequence length="540" mass="58777">MKKSIKWRFALIGLAIVLSLMSLLPNTPVFKHMPEVYRGNMPDRGIVLGLDLQGGIYLVFEVEGYKAVEQTAARSAGNIRKLLEDKKLKADVKSEGVSITVTPSSAEVRKVIEGTYTTLVSKESGGSVSYTMSDREVKSIKDNATEQALETIRNRIDQFGVAEPVIQRQGENELIVQLPGVKEPKRAIELIGKTAQLEFRLVDDASTIAAEIPASIKPAEEEELVKKYADKLPQDTELRFERRVNKETTEVTKHPMLLKKEIAMTGDSLSEARVAIDSRFNTPYVSITFNSEGAKLFEEVTGKYVKKRLAIILDGNIYSAPVIQEKIAGGSAQITGSFSMDESKDLAIVLRAGSLPAPVKMHQNVTVGPSLGRDSIEAGKLASVVAFVLVAAFMLIYYKISGLIADLALVLNIFFLFGVMAAINATLTMPGIAGIVLAIGMAVDTNVLLFERMRDELKIGKTPRSAVDSGYDKAFLTIVDSHVTTLITAAVLFQFGTGPIKGFAVTLSIGIIINLFTSLIGTKAVFDFIHTKKEVKSLSI</sequence>
<dbReference type="GO" id="GO:0043952">
    <property type="term" value="P:protein transport by the Sec complex"/>
    <property type="evidence" value="ECO:0007669"/>
    <property type="project" value="UniProtKB-UniRule"/>
</dbReference>
<dbReference type="PATRIC" id="fig|29290.4.peg.7516"/>
<feature type="domain" description="Protein translocase subunit SecDF P1" evidence="12">
    <location>
        <begin position="146"/>
        <end position="204"/>
    </location>
</feature>
<accession>A0A0F3GJQ6</accession>
<dbReference type="HAMAP" id="MF_01463_B">
    <property type="entry name" value="SecD_B"/>
    <property type="match status" value="1"/>
</dbReference>
<keyword evidence="7 10" id="KW-1133">Transmembrane helix</keyword>
<evidence type="ECO:0000256" key="3">
    <source>
        <dbReference type="ARBA" id="ARBA00022475"/>
    </source>
</evidence>
<protein>
    <recommendedName>
        <fullName evidence="10">Protein translocase subunit SecD</fullName>
    </recommendedName>
</protein>
<organism evidence="14 15">
    <name type="scientific">Candidatus Magnetobacterium bavaricum</name>
    <dbReference type="NCBI Taxonomy" id="29290"/>
    <lineage>
        <taxon>Bacteria</taxon>
        <taxon>Pseudomonadati</taxon>
        <taxon>Nitrospirota</taxon>
        <taxon>Thermodesulfovibrionia</taxon>
        <taxon>Thermodesulfovibrionales</taxon>
        <taxon>Candidatus Magnetobacteriaceae</taxon>
        <taxon>Candidatus Magnetobacterium</taxon>
    </lineage>
</organism>
<dbReference type="NCBIfam" id="TIGR01129">
    <property type="entry name" value="secD"/>
    <property type="match status" value="1"/>
</dbReference>
<dbReference type="InterPro" id="IPR001036">
    <property type="entry name" value="Acrflvin-R"/>
</dbReference>
<evidence type="ECO:0000259" key="13">
    <source>
        <dbReference type="Pfam" id="PF22599"/>
    </source>
</evidence>
<comment type="function">
    <text evidence="10">Part of the Sec protein translocase complex. Interacts with the SecYEG preprotein conducting channel. SecDF uses the proton motive force (PMF) to complete protein translocation after the ATP-dependent function of SecA.</text>
</comment>
<dbReference type="InterPro" id="IPR048631">
    <property type="entry name" value="SecD_1st"/>
</dbReference>
<feature type="domain" description="SecDF P1 head subdomain" evidence="13">
    <location>
        <begin position="250"/>
        <end position="357"/>
    </location>
</feature>
<evidence type="ECO:0000256" key="2">
    <source>
        <dbReference type="ARBA" id="ARBA00022448"/>
    </source>
</evidence>
<gene>
    <name evidence="10" type="primary">secD</name>
    <name evidence="14" type="ORF">MBAV_005682</name>
</gene>
<keyword evidence="4" id="KW-0997">Cell inner membrane</keyword>
<dbReference type="Proteomes" id="UP000033423">
    <property type="component" value="Unassembled WGS sequence"/>
</dbReference>
<keyword evidence="3 10" id="KW-1003">Cell membrane</keyword>
<dbReference type="Gene3D" id="3.30.1360.200">
    <property type="match status" value="1"/>
</dbReference>
<dbReference type="GO" id="GO:0005886">
    <property type="term" value="C:plasma membrane"/>
    <property type="evidence" value="ECO:0007669"/>
    <property type="project" value="UniProtKB-SubCell"/>
</dbReference>
<dbReference type="InterPro" id="IPR005791">
    <property type="entry name" value="SecD"/>
</dbReference>
<feature type="transmembrane region" description="Helical" evidence="10">
    <location>
        <begin position="474"/>
        <end position="496"/>
    </location>
</feature>
<dbReference type="GO" id="GO:0015450">
    <property type="term" value="F:protein-transporting ATPase activity"/>
    <property type="evidence" value="ECO:0007669"/>
    <property type="project" value="InterPro"/>
</dbReference>
<dbReference type="SUPFAM" id="SSF82866">
    <property type="entry name" value="Multidrug efflux transporter AcrB transmembrane domain"/>
    <property type="match status" value="1"/>
</dbReference>
<dbReference type="AlphaFoldDB" id="A0A0F3GJQ6"/>
<feature type="transmembrane region" description="Helical" evidence="10">
    <location>
        <begin position="381"/>
        <end position="400"/>
    </location>
</feature>
<feature type="transmembrane region" description="Helical" evidence="10">
    <location>
        <begin position="407"/>
        <end position="426"/>
    </location>
</feature>
<dbReference type="Gene3D" id="3.30.70.3400">
    <property type="match status" value="1"/>
</dbReference>
<evidence type="ECO:0000256" key="6">
    <source>
        <dbReference type="ARBA" id="ARBA00022927"/>
    </source>
</evidence>
<dbReference type="InterPro" id="IPR054384">
    <property type="entry name" value="SecDF_P1_head"/>
</dbReference>
<evidence type="ECO:0000256" key="10">
    <source>
        <dbReference type="HAMAP-Rule" id="MF_01463"/>
    </source>
</evidence>
<evidence type="ECO:0000259" key="12">
    <source>
        <dbReference type="Pfam" id="PF21760"/>
    </source>
</evidence>
<keyword evidence="6 10" id="KW-0653">Protein transport</keyword>
<feature type="domain" description="Protein export membrane protein SecD/SecF C-terminal" evidence="11">
    <location>
        <begin position="361"/>
        <end position="525"/>
    </location>
</feature>
<dbReference type="GO" id="GO:0065002">
    <property type="term" value="P:intracellular protein transmembrane transport"/>
    <property type="evidence" value="ECO:0007669"/>
    <property type="project" value="UniProtKB-UniRule"/>
</dbReference>
<dbReference type="Pfam" id="PF21760">
    <property type="entry name" value="SecD_1st"/>
    <property type="match status" value="1"/>
</dbReference>
<reference evidence="14 15" key="1">
    <citation type="submission" date="2015-02" db="EMBL/GenBank/DDBJ databases">
        <title>Single-cell genomics of uncultivated deep-branching MTB reveals a conserved set of magnetosome genes.</title>
        <authorList>
            <person name="Kolinko S."/>
            <person name="Richter M."/>
            <person name="Glockner F.O."/>
            <person name="Brachmann A."/>
            <person name="Schuler D."/>
        </authorList>
    </citation>
    <scope>NUCLEOTIDE SEQUENCE [LARGE SCALE GENOMIC DNA]</scope>
    <source>
        <strain evidence="14">TM-1</strain>
    </source>
</reference>
<feature type="transmembrane region" description="Helical" evidence="10">
    <location>
        <begin position="432"/>
        <end position="453"/>
    </location>
</feature>
<evidence type="ECO:0000256" key="5">
    <source>
        <dbReference type="ARBA" id="ARBA00022692"/>
    </source>
</evidence>
<dbReference type="Gene3D" id="1.20.1640.10">
    <property type="entry name" value="Multidrug efflux transporter AcrB transmembrane domain"/>
    <property type="match status" value="1"/>
</dbReference>
<keyword evidence="9 10" id="KW-0472">Membrane</keyword>
<keyword evidence="5 10" id="KW-0812">Transmembrane</keyword>
<evidence type="ECO:0000256" key="7">
    <source>
        <dbReference type="ARBA" id="ARBA00022989"/>
    </source>
</evidence>
<dbReference type="NCBIfam" id="TIGR00916">
    <property type="entry name" value="2A0604s01"/>
    <property type="match status" value="1"/>
</dbReference>
<evidence type="ECO:0000313" key="15">
    <source>
        <dbReference type="Proteomes" id="UP000033423"/>
    </source>
</evidence>
<name>A0A0F3GJQ6_9BACT</name>
<dbReference type="EMBL" id="LACI01002417">
    <property type="protein sequence ID" value="KJU82126.1"/>
    <property type="molecule type" value="Genomic_DNA"/>
</dbReference>
<comment type="subcellular location">
    <subcellularLocation>
        <location evidence="1 10">Cell membrane</location>
        <topology evidence="1 10">Multi-pass membrane protein</topology>
    </subcellularLocation>
</comment>
<dbReference type="InterPro" id="IPR022813">
    <property type="entry name" value="SecD/SecF_arch_bac"/>
</dbReference>